<gene>
    <name evidence="2" type="ORF">CKO13_12035</name>
</gene>
<dbReference type="EMBL" id="NRSH01000247">
    <property type="protein sequence ID" value="MBK1727723.1"/>
    <property type="molecule type" value="Genomic_DNA"/>
</dbReference>
<dbReference type="RefSeq" id="WP_200261413.1">
    <property type="nucleotide sequence ID" value="NZ_NRSH01000247.1"/>
</dbReference>
<dbReference type="Proteomes" id="UP000738126">
    <property type="component" value="Unassembled WGS sequence"/>
</dbReference>
<organism evidence="2 3">
    <name type="scientific">Halorhodospira neutriphila</name>
    <dbReference type="NCBI Taxonomy" id="168379"/>
    <lineage>
        <taxon>Bacteria</taxon>
        <taxon>Pseudomonadati</taxon>
        <taxon>Pseudomonadota</taxon>
        <taxon>Gammaproteobacteria</taxon>
        <taxon>Chromatiales</taxon>
        <taxon>Ectothiorhodospiraceae</taxon>
        <taxon>Halorhodospira</taxon>
    </lineage>
</organism>
<proteinExistence type="predicted"/>
<comment type="caution">
    <text evidence="2">The sequence shown here is derived from an EMBL/GenBank/DDBJ whole genome shotgun (WGS) entry which is preliminary data.</text>
</comment>
<name>A0ABS1EAF3_9GAMM</name>
<sequence>MAERKARRLLRRLHEQRAAAQEAAGAEAQQPGGEAAEAAAAEEPGLLPPPLEASGQGGPGVARRPLGAEAIEEKAGNYLLSFGFPGSGKTTFQSFLAYYITHIGPFDAHLQVSPQESAQGWEPMALFNEWMRIWGRGGFPPANPVDEGDAREVTFRVQPLRGVTTPLELSLLELSGELMTPVVAERYSDPAMAEILGRYLANERLRTLLFLVVDPDCGEENDVLFQNLLTFLDLHYPGFRRRMSLAVLVSKPERALRHLQARDPRYEGCKALRGEACEAYVQRFAPRTYRILDGWPSQERVQMMALHLGEIAEEGGAPRLREPDYADIHDIFAWIYEQLTSWRLGPTWWQRALEWLRP</sequence>
<reference evidence="2 3" key="1">
    <citation type="journal article" date="2020" name="Microorganisms">
        <title>Osmotic Adaptation and Compatible Solute Biosynthesis of Phototrophic Bacteria as Revealed from Genome Analyses.</title>
        <authorList>
            <person name="Imhoff J.F."/>
            <person name="Rahn T."/>
            <person name="Kunzel S."/>
            <person name="Keller A."/>
            <person name="Neulinger S.C."/>
        </authorList>
    </citation>
    <scope>NUCLEOTIDE SEQUENCE [LARGE SCALE GENOMIC DNA]</scope>
    <source>
        <strain evidence="2 3">DSM 15116</strain>
    </source>
</reference>
<evidence type="ECO:0000256" key="1">
    <source>
        <dbReference type="SAM" id="MobiDB-lite"/>
    </source>
</evidence>
<feature type="region of interest" description="Disordered" evidence="1">
    <location>
        <begin position="15"/>
        <end position="63"/>
    </location>
</feature>
<evidence type="ECO:0000313" key="2">
    <source>
        <dbReference type="EMBL" id="MBK1727723.1"/>
    </source>
</evidence>
<keyword evidence="3" id="KW-1185">Reference proteome</keyword>
<protein>
    <submittedName>
        <fullName evidence="2">Uncharacterized protein</fullName>
    </submittedName>
</protein>
<feature type="compositionally biased region" description="Low complexity" evidence="1">
    <location>
        <begin position="18"/>
        <end position="45"/>
    </location>
</feature>
<accession>A0ABS1EAF3</accession>
<evidence type="ECO:0000313" key="3">
    <source>
        <dbReference type="Proteomes" id="UP000738126"/>
    </source>
</evidence>